<dbReference type="EMBL" id="SNUX01000004">
    <property type="protein sequence ID" value="TES46224.1"/>
    <property type="molecule type" value="Genomic_DNA"/>
</dbReference>
<evidence type="ECO:0000256" key="8">
    <source>
        <dbReference type="ARBA" id="ARBA00023288"/>
    </source>
</evidence>
<dbReference type="InterPro" id="IPR050811">
    <property type="entry name" value="Phosphate_ABC_transporter"/>
</dbReference>
<keyword evidence="7" id="KW-0564">Palmitate</keyword>
<evidence type="ECO:0000313" key="12">
    <source>
        <dbReference type="Proteomes" id="UP000298210"/>
    </source>
</evidence>
<dbReference type="InterPro" id="IPR024370">
    <property type="entry name" value="PBP_domain"/>
</dbReference>
<feature type="transmembrane region" description="Helical" evidence="9">
    <location>
        <begin position="44"/>
        <end position="63"/>
    </location>
</feature>
<feature type="domain" description="PBP" evidence="10">
    <location>
        <begin position="195"/>
        <end position="345"/>
    </location>
</feature>
<evidence type="ECO:0000313" key="11">
    <source>
        <dbReference type="EMBL" id="TES46224.1"/>
    </source>
</evidence>
<gene>
    <name evidence="11" type="ORF">E2L03_16065</name>
</gene>
<dbReference type="PANTHER" id="PTHR30570:SF1">
    <property type="entry name" value="PHOSPHATE-BINDING PROTEIN PSTS"/>
    <property type="match status" value="1"/>
</dbReference>
<evidence type="ECO:0000256" key="7">
    <source>
        <dbReference type="ARBA" id="ARBA00023139"/>
    </source>
</evidence>
<evidence type="ECO:0000256" key="1">
    <source>
        <dbReference type="ARBA" id="ARBA00002841"/>
    </source>
</evidence>
<keyword evidence="9" id="KW-0472">Membrane</keyword>
<evidence type="ECO:0000256" key="5">
    <source>
        <dbReference type="ARBA" id="ARBA00022592"/>
    </source>
</evidence>
<dbReference type="Pfam" id="PF12849">
    <property type="entry name" value="PBP_like_2"/>
    <property type="match status" value="1"/>
</dbReference>
<sequence>MEHVGGGSLFVTKMIRIIVLSAIVMFGLATVLICAFLGVSIFYLWFLSAATICIVIYVTLMFYQWHLPGFRRMFFLSMVIVGLVSIYTYEQRNHALETLEEPYVSLTLWEPFHPNRPIEIERAETALSLDSIKVTGQSFLYPLYSSFVEATFSSVDPSYARQVLDTASRPLDSLGNDMIGFVPEYLLPLNHSIDAVPIAKDALVFFTHQEQEVKAISRDQVQSIYTGSLSNWSQIGGATQAIRQYQREEEDSQEAFEWFMEDTSQLESTTPYENIENAIGFTFYSNYQFVENTNQTKLLAIDNVAPSQQTLESQEYPIPVTIYAVTTTTPNEDVTEFMEWIQSEEAQTIIESVGFSPIQEDERVH</sequence>
<comment type="subunit">
    <text evidence="4">The complex is composed of two ATP-binding proteins (PstB), two transmembrane proteins (PstC and PstA) and a solute-binding protein (PstS).</text>
</comment>
<evidence type="ECO:0000259" key="10">
    <source>
        <dbReference type="Pfam" id="PF12849"/>
    </source>
</evidence>
<comment type="subcellular location">
    <subcellularLocation>
        <location evidence="2">Cell membrane</location>
        <topology evidence="2">Lipid-anchor</topology>
    </subcellularLocation>
</comment>
<dbReference type="GO" id="GO:0006817">
    <property type="term" value="P:phosphate ion transport"/>
    <property type="evidence" value="ECO:0007669"/>
    <property type="project" value="UniProtKB-KW"/>
</dbReference>
<organism evidence="11 12">
    <name type="scientific">Shouchella lehensis</name>
    <dbReference type="NCBI Taxonomy" id="300825"/>
    <lineage>
        <taxon>Bacteria</taxon>
        <taxon>Bacillati</taxon>
        <taxon>Bacillota</taxon>
        <taxon>Bacilli</taxon>
        <taxon>Bacillales</taxon>
        <taxon>Bacillaceae</taxon>
        <taxon>Shouchella</taxon>
    </lineage>
</organism>
<evidence type="ECO:0000256" key="9">
    <source>
        <dbReference type="SAM" id="Phobius"/>
    </source>
</evidence>
<evidence type="ECO:0000256" key="4">
    <source>
        <dbReference type="ARBA" id="ARBA00011529"/>
    </source>
</evidence>
<feature type="transmembrane region" description="Helical" evidence="9">
    <location>
        <begin position="17"/>
        <end position="38"/>
    </location>
</feature>
<keyword evidence="5" id="KW-0592">Phosphate transport</keyword>
<dbReference type="RefSeq" id="WP_134259635.1">
    <property type="nucleotide sequence ID" value="NZ_SNUX01000004.1"/>
</dbReference>
<protein>
    <recommendedName>
        <fullName evidence="10">PBP domain-containing protein</fullName>
    </recommendedName>
</protein>
<keyword evidence="6" id="KW-0732">Signal</keyword>
<comment type="caution">
    <text evidence="11">The sequence shown here is derived from an EMBL/GenBank/DDBJ whole genome shotgun (WGS) entry which is preliminary data.</text>
</comment>
<comment type="similarity">
    <text evidence="3">Belongs to the PstS family.</text>
</comment>
<keyword evidence="9" id="KW-0812">Transmembrane</keyword>
<evidence type="ECO:0000256" key="3">
    <source>
        <dbReference type="ARBA" id="ARBA00008725"/>
    </source>
</evidence>
<keyword evidence="9" id="KW-1133">Transmembrane helix</keyword>
<keyword evidence="5" id="KW-0813">Transport</keyword>
<evidence type="ECO:0000256" key="6">
    <source>
        <dbReference type="ARBA" id="ARBA00022729"/>
    </source>
</evidence>
<dbReference type="GO" id="GO:0005886">
    <property type="term" value="C:plasma membrane"/>
    <property type="evidence" value="ECO:0007669"/>
    <property type="project" value="UniProtKB-SubCell"/>
</dbReference>
<accession>A0A4Y7WEK3</accession>
<proteinExistence type="inferred from homology"/>
<dbReference type="PANTHER" id="PTHR30570">
    <property type="entry name" value="PERIPLASMIC PHOSPHATE BINDING COMPONENT OF PHOSPHATE ABC TRANSPORTER"/>
    <property type="match status" value="1"/>
</dbReference>
<dbReference type="Proteomes" id="UP000298210">
    <property type="component" value="Unassembled WGS sequence"/>
</dbReference>
<keyword evidence="8" id="KW-0449">Lipoprotein</keyword>
<reference evidence="11 12" key="1">
    <citation type="submission" date="2019-03" db="EMBL/GenBank/DDBJ databases">
        <authorList>
            <person name="Liu G."/>
        </authorList>
    </citation>
    <scope>NUCLEOTIDE SEQUENCE [LARGE SCALE GENOMIC DNA]</scope>
    <source>
        <strain evidence="11 12">DSM 19099</strain>
    </source>
</reference>
<comment type="function">
    <text evidence="1">Part of the ABC transporter complex PstSACB involved in phosphate import.</text>
</comment>
<dbReference type="AlphaFoldDB" id="A0A4Y7WEK3"/>
<evidence type="ECO:0000256" key="2">
    <source>
        <dbReference type="ARBA" id="ARBA00004193"/>
    </source>
</evidence>
<dbReference type="SUPFAM" id="SSF53850">
    <property type="entry name" value="Periplasmic binding protein-like II"/>
    <property type="match status" value="1"/>
</dbReference>
<name>A0A4Y7WEK3_9BACI</name>
<dbReference type="Gene3D" id="3.40.190.10">
    <property type="entry name" value="Periplasmic binding protein-like II"/>
    <property type="match status" value="2"/>
</dbReference>